<dbReference type="Proteomes" id="UP001499951">
    <property type="component" value="Unassembled WGS sequence"/>
</dbReference>
<dbReference type="Gene3D" id="2.40.170.20">
    <property type="entry name" value="TonB-dependent receptor, beta-barrel domain"/>
    <property type="match status" value="1"/>
</dbReference>
<evidence type="ECO:0000313" key="9">
    <source>
        <dbReference type="Proteomes" id="UP001499951"/>
    </source>
</evidence>
<feature type="chain" id="PRO_5046376478" evidence="5">
    <location>
        <begin position="26"/>
        <end position="917"/>
    </location>
</feature>
<dbReference type="Pfam" id="PF00593">
    <property type="entry name" value="TonB_dep_Rec_b-barrel"/>
    <property type="match status" value="1"/>
</dbReference>
<organism evidence="8 9">
    <name type="scientific">Rhizomicrobium electricum</name>
    <dbReference type="NCBI Taxonomy" id="480070"/>
    <lineage>
        <taxon>Bacteria</taxon>
        <taxon>Pseudomonadati</taxon>
        <taxon>Pseudomonadota</taxon>
        <taxon>Alphaproteobacteria</taxon>
        <taxon>Micropepsales</taxon>
        <taxon>Micropepsaceae</taxon>
        <taxon>Rhizomicrobium</taxon>
    </lineage>
</organism>
<feature type="domain" description="TonB-dependent receptor-like beta-barrel" evidence="6">
    <location>
        <begin position="457"/>
        <end position="884"/>
    </location>
</feature>
<accession>A0ABN1EUE9</accession>
<dbReference type="EMBL" id="BAAADD010000006">
    <property type="protein sequence ID" value="GAA0574676.1"/>
    <property type="molecule type" value="Genomic_DNA"/>
</dbReference>
<dbReference type="RefSeq" id="WP_166935741.1">
    <property type="nucleotide sequence ID" value="NZ_BAAADD010000006.1"/>
</dbReference>
<keyword evidence="4" id="KW-0798">TonB box</keyword>
<comment type="caution">
    <text evidence="8">The sequence shown here is derived from an EMBL/GenBank/DDBJ whole genome shotgun (WGS) entry which is preliminary data.</text>
</comment>
<proteinExistence type="inferred from homology"/>
<reference evidence="8 9" key="1">
    <citation type="journal article" date="2019" name="Int. J. Syst. Evol. Microbiol.">
        <title>The Global Catalogue of Microorganisms (GCM) 10K type strain sequencing project: providing services to taxonomists for standard genome sequencing and annotation.</title>
        <authorList>
            <consortium name="The Broad Institute Genomics Platform"/>
            <consortium name="The Broad Institute Genome Sequencing Center for Infectious Disease"/>
            <person name="Wu L."/>
            <person name="Ma J."/>
        </authorList>
    </citation>
    <scope>NUCLEOTIDE SEQUENCE [LARGE SCALE GENOMIC DNA]</scope>
    <source>
        <strain evidence="8 9">JCM 15089</strain>
    </source>
</reference>
<feature type="domain" description="TonB-dependent receptor plug" evidence="7">
    <location>
        <begin position="48"/>
        <end position="166"/>
    </location>
</feature>
<comment type="similarity">
    <text evidence="4">Belongs to the TonB-dependent receptor family.</text>
</comment>
<name>A0ABN1EUE9_9PROT</name>
<evidence type="ECO:0000259" key="6">
    <source>
        <dbReference type="Pfam" id="PF00593"/>
    </source>
</evidence>
<evidence type="ECO:0000256" key="5">
    <source>
        <dbReference type="SAM" id="SignalP"/>
    </source>
</evidence>
<evidence type="ECO:0000256" key="4">
    <source>
        <dbReference type="RuleBase" id="RU003357"/>
    </source>
</evidence>
<feature type="signal peptide" evidence="5">
    <location>
        <begin position="1"/>
        <end position="25"/>
    </location>
</feature>
<keyword evidence="3" id="KW-0998">Cell outer membrane</keyword>
<evidence type="ECO:0000256" key="3">
    <source>
        <dbReference type="ARBA" id="ARBA00023237"/>
    </source>
</evidence>
<sequence>MKLRRVFAGSVSVLALASLAAPALAQDTVETVVVTGIRASMQRAMDIKREATTIVDAVSAEDIGKFPDKNVADALQRVPGINTVSAASGEGGFDENDRVSTRGTSASLTQTLVNGHGVSTGDWFILDQYQDIGRSVSYSLFPAEIVSSVKVYKSQQADLVEGGVAGSVDIITRKPLDFKDNITLEASAEAAYTTLRGDTTPQFNALAAWQNDTHSFGVMLQGFYEQRNIRRDGQEFLGYSAFQQYVPAHTDAGGNAVAASGDLATRDHPDLVGVNYPTLIGSAYFEQERIRQGGDVAVQFRPSNSLEFNFDAFYSHMGASNKNNNYMFWGSKQFAGPTANVPTSYSIVNNTLVAASLPAKAGLAPIVADFIMRPHSMSDAYYFNGEVTWNPTETTTVKLKAGYTRGAGTTPQQAAWEGMVAAGTGAPSSYDFSSGVAKVGVTGVDLSNPGVLVNDWAWGAVSKASDREFYFQGDVEQEVKFGPFQTLKAGVRYANHKHKSDIWDGGVSYGPGLGYTGSDVSSDNYPSDFADAFRISGMLTNVPKGDMSKIVNVLSTVKSWRTYTQSAADVTRGSRYMWSGSTDVREQTFAGYAMAVIGGERWKGNFGLRVVSTSEKIIQPVNGTAAVGGVCPAAGDIYSDFGCFHYNSLEKTYWDILPSANLSFNITDNQTLRFAAAETMARPDYSALGGAVNLTDLTHVGSGGNPQLMPVRSANYNLSYEWYYAPQAMVSLGVFYMDLSSYVTKGVTKGTYLDMLLTGQGAPVYSVYDITAPYNTSGHDEGIEFQLQQPIWGGFGVIANYTYTTGAETGGGALVGNAKNTANLSGYYENDWLSARVSYTYSSAMLVGMDRSAQEFQNAYGRVDASVNVSVTDNLTVTFNGLNLTNQTLKYYAKNATMPRALYSNGSQLYAGIRFKY</sequence>
<gene>
    <name evidence="8" type="ORF">GCM10008942_24290</name>
</gene>
<dbReference type="InterPro" id="IPR037066">
    <property type="entry name" value="Plug_dom_sf"/>
</dbReference>
<evidence type="ECO:0000313" key="8">
    <source>
        <dbReference type="EMBL" id="GAA0574676.1"/>
    </source>
</evidence>
<comment type="subcellular location">
    <subcellularLocation>
        <location evidence="1 4">Cell outer membrane</location>
    </subcellularLocation>
</comment>
<dbReference type="PANTHER" id="PTHR40980">
    <property type="entry name" value="PLUG DOMAIN-CONTAINING PROTEIN"/>
    <property type="match status" value="1"/>
</dbReference>
<dbReference type="SUPFAM" id="SSF56935">
    <property type="entry name" value="Porins"/>
    <property type="match status" value="1"/>
</dbReference>
<keyword evidence="8" id="KW-0675">Receptor</keyword>
<keyword evidence="9" id="KW-1185">Reference proteome</keyword>
<dbReference type="Gene3D" id="2.170.130.10">
    <property type="entry name" value="TonB-dependent receptor, plug domain"/>
    <property type="match status" value="1"/>
</dbReference>
<dbReference type="InterPro" id="IPR010104">
    <property type="entry name" value="TonB_rcpt_bac"/>
</dbReference>
<evidence type="ECO:0000259" key="7">
    <source>
        <dbReference type="Pfam" id="PF07715"/>
    </source>
</evidence>
<dbReference type="InterPro" id="IPR000531">
    <property type="entry name" value="Beta-barrel_TonB"/>
</dbReference>
<evidence type="ECO:0000256" key="2">
    <source>
        <dbReference type="ARBA" id="ARBA00023136"/>
    </source>
</evidence>
<dbReference type="NCBIfam" id="TIGR01782">
    <property type="entry name" value="TonB-Xanth-Caul"/>
    <property type="match status" value="1"/>
</dbReference>
<dbReference type="InterPro" id="IPR012910">
    <property type="entry name" value="Plug_dom"/>
</dbReference>
<dbReference type="InterPro" id="IPR036942">
    <property type="entry name" value="Beta-barrel_TonB_sf"/>
</dbReference>
<dbReference type="PANTHER" id="PTHR40980:SF3">
    <property type="entry name" value="TONB-DEPENDENT RECEPTOR-LIKE BETA-BARREL DOMAIN-CONTAINING PROTEIN"/>
    <property type="match status" value="1"/>
</dbReference>
<dbReference type="Pfam" id="PF07715">
    <property type="entry name" value="Plug"/>
    <property type="match status" value="1"/>
</dbReference>
<evidence type="ECO:0000256" key="1">
    <source>
        <dbReference type="ARBA" id="ARBA00004442"/>
    </source>
</evidence>
<protein>
    <submittedName>
        <fullName evidence="8">TonB-dependent receptor</fullName>
    </submittedName>
</protein>
<keyword evidence="5" id="KW-0732">Signal</keyword>
<keyword evidence="2 4" id="KW-0472">Membrane</keyword>